<sequence length="151" mass="15956">MVSSKVIQRCTNVVAPALAPGEQIQMIEVLQLGKVSAKRQVATAAVAGIASGGLLIVAARPRPYLMVMTDQRIALVDFVNTNVGKKIALSVPRANFKAGPLKGHLLTYSMQVDTIDPAMSYRFSWGRAQAKIAKRVAAALGSPIAAADQTV</sequence>
<evidence type="ECO:0000313" key="2">
    <source>
        <dbReference type="EMBL" id="MBS2962084.1"/>
    </source>
</evidence>
<evidence type="ECO:0000256" key="1">
    <source>
        <dbReference type="SAM" id="Phobius"/>
    </source>
</evidence>
<keyword evidence="1" id="KW-0812">Transmembrane</keyword>
<name>A0A8J7WLR6_9ACTN</name>
<dbReference type="AlphaFoldDB" id="A0A8J7WLR6"/>
<keyword evidence="1" id="KW-0472">Membrane</keyword>
<evidence type="ECO:0000313" key="3">
    <source>
        <dbReference type="Proteomes" id="UP000677913"/>
    </source>
</evidence>
<keyword evidence="3" id="KW-1185">Reference proteome</keyword>
<dbReference type="EMBL" id="JAGSXH010000007">
    <property type="protein sequence ID" value="MBS2962084.1"/>
    <property type="molecule type" value="Genomic_DNA"/>
</dbReference>
<dbReference type="Proteomes" id="UP000677913">
    <property type="component" value="Unassembled WGS sequence"/>
</dbReference>
<proteinExistence type="predicted"/>
<feature type="transmembrane region" description="Helical" evidence="1">
    <location>
        <begin position="41"/>
        <end position="59"/>
    </location>
</feature>
<evidence type="ECO:0008006" key="4">
    <source>
        <dbReference type="Google" id="ProtNLM"/>
    </source>
</evidence>
<accession>A0A8J7WLR6</accession>
<gene>
    <name evidence="2" type="ORF">KGA66_03425</name>
</gene>
<keyword evidence="1" id="KW-1133">Transmembrane helix</keyword>
<dbReference type="RefSeq" id="WP_211464378.1">
    <property type="nucleotide sequence ID" value="NZ_JAGSXH010000007.1"/>
</dbReference>
<comment type="caution">
    <text evidence="2">The sequence shown here is derived from an EMBL/GenBank/DDBJ whole genome shotgun (WGS) entry which is preliminary data.</text>
</comment>
<reference evidence="2" key="1">
    <citation type="submission" date="2021-04" db="EMBL/GenBank/DDBJ databases">
        <title>Genome based classification of Actinospica acidithermotolerans sp. nov., an actinobacterium isolated from an Indonesian hot spring.</title>
        <authorList>
            <person name="Kusuma A.B."/>
            <person name="Putra K.E."/>
            <person name="Nafisah S."/>
            <person name="Loh J."/>
            <person name="Nouioui I."/>
            <person name="Goodfellow M."/>
        </authorList>
    </citation>
    <scope>NUCLEOTIDE SEQUENCE</scope>
    <source>
        <strain evidence="2">DSM 45618</strain>
    </source>
</reference>
<organism evidence="2 3">
    <name type="scientific">Actinocrinis puniceicyclus</name>
    <dbReference type="NCBI Taxonomy" id="977794"/>
    <lineage>
        <taxon>Bacteria</taxon>
        <taxon>Bacillati</taxon>
        <taxon>Actinomycetota</taxon>
        <taxon>Actinomycetes</taxon>
        <taxon>Catenulisporales</taxon>
        <taxon>Actinospicaceae</taxon>
        <taxon>Actinocrinis</taxon>
    </lineage>
</organism>
<protein>
    <recommendedName>
        <fullName evidence="4">PH domain-containing protein</fullName>
    </recommendedName>
</protein>